<evidence type="ECO:0000313" key="2">
    <source>
        <dbReference type="EMBL" id="GAA5136825.1"/>
    </source>
</evidence>
<gene>
    <name evidence="2" type="ORF">GCM10023213_12540</name>
</gene>
<accession>A0ABP9NZA4</accession>
<dbReference type="EMBL" id="BAABIA010000002">
    <property type="protein sequence ID" value="GAA5136825.1"/>
    <property type="molecule type" value="Genomic_DNA"/>
</dbReference>
<keyword evidence="3" id="KW-1185">Reference proteome</keyword>
<proteinExistence type="predicted"/>
<organism evidence="2 3">
    <name type="scientific">Prosthecobacter algae</name>
    <dbReference type="NCBI Taxonomy" id="1144682"/>
    <lineage>
        <taxon>Bacteria</taxon>
        <taxon>Pseudomonadati</taxon>
        <taxon>Verrucomicrobiota</taxon>
        <taxon>Verrucomicrobiia</taxon>
        <taxon>Verrucomicrobiales</taxon>
        <taxon>Verrucomicrobiaceae</taxon>
        <taxon>Prosthecobacter</taxon>
    </lineage>
</organism>
<dbReference type="Proteomes" id="UP001499852">
    <property type="component" value="Unassembled WGS sequence"/>
</dbReference>
<evidence type="ECO:0000313" key="3">
    <source>
        <dbReference type="Proteomes" id="UP001499852"/>
    </source>
</evidence>
<protein>
    <submittedName>
        <fullName evidence="2">Uncharacterized protein</fullName>
    </submittedName>
</protein>
<feature type="region of interest" description="Disordered" evidence="1">
    <location>
        <begin position="45"/>
        <end position="68"/>
    </location>
</feature>
<name>A0ABP9NZA4_9BACT</name>
<evidence type="ECO:0000256" key="1">
    <source>
        <dbReference type="SAM" id="MobiDB-lite"/>
    </source>
</evidence>
<feature type="compositionally biased region" description="Low complexity" evidence="1">
    <location>
        <begin position="51"/>
        <end position="68"/>
    </location>
</feature>
<comment type="caution">
    <text evidence="2">The sequence shown here is derived from an EMBL/GenBank/DDBJ whole genome shotgun (WGS) entry which is preliminary data.</text>
</comment>
<sequence>MLCICREVSLGGKTGEVGRKGHEGLAFEDWVEDLEGGGIVRPWITGGGPGAASASAQAGLPAPLQGKA</sequence>
<reference evidence="3" key="1">
    <citation type="journal article" date="2019" name="Int. J. Syst. Evol. Microbiol.">
        <title>The Global Catalogue of Microorganisms (GCM) 10K type strain sequencing project: providing services to taxonomists for standard genome sequencing and annotation.</title>
        <authorList>
            <consortium name="The Broad Institute Genomics Platform"/>
            <consortium name="The Broad Institute Genome Sequencing Center for Infectious Disease"/>
            <person name="Wu L."/>
            <person name="Ma J."/>
        </authorList>
    </citation>
    <scope>NUCLEOTIDE SEQUENCE [LARGE SCALE GENOMIC DNA]</scope>
    <source>
        <strain evidence="3">JCM 18053</strain>
    </source>
</reference>